<evidence type="ECO:0000313" key="2">
    <source>
        <dbReference type="Proteomes" id="UP000010301"/>
    </source>
</evidence>
<keyword evidence="2" id="KW-1185">Reference proteome</keyword>
<reference evidence="1 2" key="1">
    <citation type="submission" date="2009-01" db="EMBL/GenBank/DDBJ databases">
        <authorList>
            <person name="Qin X."/>
            <person name="Bachman B."/>
            <person name="Battles P."/>
            <person name="Bell A."/>
            <person name="Bess C."/>
            <person name="Bickham C."/>
            <person name="Chaboub L."/>
            <person name="Chen D."/>
            <person name="Coyle M."/>
            <person name="Deiros D.R."/>
            <person name="Dinh H."/>
            <person name="Forbes L."/>
            <person name="Fowler G."/>
            <person name="Francisco L."/>
            <person name="Fu Q."/>
            <person name="Gubbala S."/>
            <person name="Hale W."/>
            <person name="Han Y."/>
            <person name="Hemphill L."/>
            <person name="Highlander S.K."/>
            <person name="Hirani K."/>
            <person name="Hogues M."/>
            <person name="Jackson L."/>
            <person name="Jakkamsetti A."/>
            <person name="Javaid M."/>
            <person name="Jiang H."/>
            <person name="Korchina V."/>
            <person name="Kovar C."/>
            <person name="Lara F."/>
            <person name="Lee S."/>
            <person name="Mata R."/>
            <person name="Mathew T."/>
            <person name="Moen C."/>
            <person name="Morales K."/>
            <person name="Munidasa M."/>
            <person name="Nazareth L."/>
            <person name="Ngo R."/>
            <person name="Nguyen L."/>
            <person name="Okwuonu G."/>
            <person name="Ongeri F."/>
            <person name="Patil S."/>
            <person name="Petrosino J."/>
            <person name="Pham C."/>
            <person name="Pham P."/>
            <person name="Pu L.-L."/>
            <person name="Puazo M."/>
            <person name="Raj R."/>
            <person name="Reid J."/>
            <person name="Rouhana J."/>
            <person name="Saada N."/>
            <person name="Shang Y."/>
            <person name="Simmons D."/>
            <person name="Thornton R."/>
            <person name="Warren J."/>
            <person name="Weissenberger G."/>
            <person name="Zhang J."/>
            <person name="Zhang L."/>
            <person name="Zhou C."/>
            <person name="Zhu D."/>
            <person name="Muzny D."/>
            <person name="Worley K."/>
            <person name="Gibbs R."/>
        </authorList>
    </citation>
    <scope>NUCLEOTIDE SEQUENCE [LARGE SCALE GENOMIC DNA]</scope>
    <source>
        <strain evidence="1 2">DSM 15436</strain>
    </source>
</reference>
<dbReference type="Proteomes" id="UP000010301">
    <property type="component" value="Unassembled WGS sequence"/>
</dbReference>
<dbReference type="EMBL" id="ACFG01000030">
    <property type="protein sequence ID" value="EEH63660.1"/>
    <property type="molecule type" value="Genomic_DNA"/>
</dbReference>
<dbReference type="AlphaFoldDB" id="C0W0T6"/>
<comment type="caution">
    <text evidence="1">The sequence shown here is derived from an EMBL/GenBank/DDBJ whole genome shotgun (WGS) entry which is preliminary data.</text>
</comment>
<dbReference type="STRING" id="525245.HMPREF0044_0679"/>
<sequence length="300" mass="33432">MLQLHPGTVVTELPGKRVQIANPRTSLTLKGLSNQEITLLKQLTQLRSRPTTIQLALSLGISESDTELFLRLLADHELISEYAVDLESSHLDFDPTLTEHRLRSVSNLSIDLTEFPYVFVADYVKILADLLLGKGFASVTIKATADLIPCLPANLQMLVNPENCPDADLVIKPALSLSEFIHFDRFSRNGIPVLAVLFTPDYAQVGPLVKPLDSPCFKCFNLYDAENPQPTNGESEGPLLKRTLLVGAAAMTAEAVVSIYTEYPWIQGEMRLLDRDMIFERLLWLPHPKCTNHPLTFPEI</sequence>
<proteinExistence type="predicted"/>
<organism evidence="1 2">
    <name type="scientific">Gleimia coleocanis DSM 15436</name>
    <dbReference type="NCBI Taxonomy" id="525245"/>
    <lineage>
        <taxon>Bacteria</taxon>
        <taxon>Bacillati</taxon>
        <taxon>Actinomycetota</taxon>
        <taxon>Actinomycetes</taxon>
        <taxon>Actinomycetales</taxon>
        <taxon>Actinomycetaceae</taxon>
        <taxon>Gleimia</taxon>
    </lineage>
</organism>
<evidence type="ECO:0000313" key="1">
    <source>
        <dbReference type="EMBL" id="EEH63660.1"/>
    </source>
</evidence>
<dbReference type="HOGENOM" id="CLU_926315_0_0_11"/>
<protein>
    <submittedName>
        <fullName evidence="1">Uncharacterized protein</fullName>
    </submittedName>
</protein>
<dbReference type="OrthoDB" id="4426339at2"/>
<accession>C0W0T6</accession>
<gene>
    <name evidence="1" type="ORF">HMPREF0044_0679</name>
</gene>
<name>C0W0T6_9ACTO</name>
<dbReference type="Gene3D" id="3.40.50.720">
    <property type="entry name" value="NAD(P)-binding Rossmann-like Domain"/>
    <property type="match status" value="1"/>
</dbReference>
<dbReference type="RefSeq" id="WP_006546451.1">
    <property type="nucleotide sequence ID" value="NZ_DS999543.1"/>
</dbReference>